<dbReference type="AlphaFoldDB" id="A0A7S1FHD1"/>
<keyword evidence="1" id="KW-0808">Transferase</keyword>
<keyword evidence="3" id="KW-0418">Kinase</keyword>
<dbReference type="Gene3D" id="1.10.510.10">
    <property type="entry name" value="Transferase(Phosphotransferase) domain 1"/>
    <property type="match status" value="1"/>
</dbReference>
<evidence type="ECO:0000256" key="5">
    <source>
        <dbReference type="PROSITE-ProRule" id="PRU10141"/>
    </source>
</evidence>
<organism evidence="8">
    <name type="scientific">Noctiluca scintillans</name>
    <name type="common">Sea sparkle</name>
    <name type="synonym">Red tide dinoflagellate</name>
    <dbReference type="NCBI Taxonomy" id="2966"/>
    <lineage>
        <taxon>Eukaryota</taxon>
        <taxon>Sar</taxon>
        <taxon>Alveolata</taxon>
        <taxon>Dinophyceae</taxon>
        <taxon>Noctilucales</taxon>
        <taxon>Noctilucaceae</taxon>
        <taxon>Noctiluca</taxon>
    </lineage>
</organism>
<evidence type="ECO:0000256" key="1">
    <source>
        <dbReference type="ARBA" id="ARBA00022679"/>
    </source>
</evidence>
<evidence type="ECO:0000313" key="8">
    <source>
        <dbReference type="EMBL" id="CAD8866141.1"/>
    </source>
</evidence>
<accession>A0A7S1FHD1</accession>
<dbReference type="EMBL" id="HBFQ01057038">
    <property type="protein sequence ID" value="CAD8866141.1"/>
    <property type="molecule type" value="Transcribed_RNA"/>
</dbReference>
<feature type="compositionally biased region" description="Basic and acidic residues" evidence="6">
    <location>
        <begin position="86"/>
        <end position="106"/>
    </location>
</feature>
<keyword evidence="2 5" id="KW-0547">Nucleotide-binding</keyword>
<sequence length="632" mass="68657">MRGLVASPEIQVRGRGLSPLNRAPRTPRVSSRVRSPRNLSPTLPCGTPGPKPASSRAAPSTDPGQRGSDRTSPVVPVASPATNFDETLHLQDSKVAKAIAHHRDGNQRVASSPGPAFPRTPSRKSTHTPPRTTTPTTNCSSRRTTTSSRGAPARRSSTPQAHPPRMAQRRVASAARLNVAGKVAEGLDAAIPPELEGERSESEPPAGTPRPGPNRGTSPRLPALKHGQPVCASPKLTPKARSPRDLSRSPRQVTPRGAGNREVRQASFTPALERLQRGSSTPAIERPKENSDLRQARVPVPRSPHGSPPQDLRPRVAPTQVPKASVGLPSRVRASFAARMEDILQPMPKSVVPARKQPPRSFDGDEDVDVDLDEIKFGEAIGAGSFGAVHKAVYRDQVVAVKQCKCGDPSDAAMLQDEIRYLQKLQHPRLVSFVGSCSKPPHVFLILEYMAGGSLSNVLFVKKIQLDLLQRATMGLQVCEGLAYLHENNVVHRDLKTMNIVLDQQLNCKICDFGLTVTLERTHITIHALQGSPRYMAPEQFSKDARITEKVDIWQMGCVFMELLCQVVPFSSCKSLEHVATELLVKKRPPSIPSDADPRARILIVACLRMQSDRRPSAVALADVLEVVLAQQ</sequence>
<dbReference type="Pfam" id="PF00069">
    <property type="entry name" value="Pkinase"/>
    <property type="match status" value="1"/>
</dbReference>
<evidence type="ECO:0000259" key="7">
    <source>
        <dbReference type="PROSITE" id="PS50011"/>
    </source>
</evidence>
<protein>
    <recommendedName>
        <fullName evidence="7">Protein kinase domain-containing protein</fullName>
    </recommendedName>
</protein>
<dbReference type="SMART" id="SM00220">
    <property type="entry name" value="S_TKc"/>
    <property type="match status" value="1"/>
</dbReference>
<dbReference type="PROSITE" id="PS00107">
    <property type="entry name" value="PROTEIN_KINASE_ATP"/>
    <property type="match status" value="1"/>
</dbReference>
<evidence type="ECO:0000256" key="6">
    <source>
        <dbReference type="SAM" id="MobiDB-lite"/>
    </source>
</evidence>
<dbReference type="PROSITE" id="PS00108">
    <property type="entry name" value="PROTEIN_KINASE_ST"/>
    <property type="match status" value="1"/>
</dbReference>
<dbReference type="PROSITE" id="PS50011">
    <property type="entry name" value="PROTEIN_KINASE_DOM"/>
    <property type="match status" value="1"/>
</dbReference>
<dbReference type="GO" id="GO:0004674">
    <property type="term" value="F:protein serine/threonine kinase activity"/>
    <property type="evidence" value="ECO:0007669"/>
    <property type="project" value="TreeGrafter"/>
</dbReference>
<dbReference type="PANTHER" id="PTHR44329">
    <property type="entry name" value="SERINE/THREONINE-PROTEIN KINASE TNNI3K-RELATED"/>
    <property type="match status" value="1"/>
</dbReference>
<dbReference type="InterPro" id="IPR000719">
    <property type="entry name" value="Prot_kinase_dom"/>
</dbReference>
<dbReference type="SUPFAM" id="SSF56112">
    <property type="entry name" value="Protein kinase-like (PK-like)"/>
    <property type="match status" value="1"/>
</dbReference>
<feature type="binding site" evidence="5">
    <location>
        <position position="402"/>
    </location>
    <ligand>
        <name>ATP</name>
        <dbReference type="ChEBI" id="CHEBI:30616"/>
    </ligand>
</feature>
<proteinExistence type="predicted"/>
<feature type="compositionally biased region" description="Low complexity" evidence="6">
    <location>
        <begin position="22"/>
        <end position="41"/>
    </location>
</feature>
<dbReference type="GO" id="GO:0005524">
    <property type="term" value="F:ATP binding"/>
    <property type="evidence" value="ECO:0007669"/>
    <property type="project" value="UniProtKB-UniRule"/>
</dbReference>
<dbReference type="InterPro" id="IPR017441">
    <property type="entry name" value="Protein_kinase_ATP_BS"/>
</dbReference>
<feature type="compositionally biased region" description="Low complexity" evidence="6">
    <location>
        <begin position="127"/>
        <end position="159"/>
    </location>
</feature>
<dbReference type="Gene3D" id="3.30.200.20">
    <property type="entry name" value="Phosphorylase Kinase, domain 1"/>
    <property type="match status" value="1"/>
</dbReference>
<dbReference type="InterPro" id="IPR051681">
    <property type="entry name" value="Ser/Thr_Kinases-Pseudokinases"/>
</dbReference>
<dbReference type="InterPro" id="IPR011009">
    <property type="entry name" value="Kinase-like_dom_sf"/>
</dbReference>
<gene>
    <name evidence="8" type="ORF">NSCI0253_LOCUS40496</name>
</gene>
<feature type="region of interest" description="Disordered" evidence="6">
    <location>
        <begin position="1"/>
        <end position="323"/>
    </location>
</feature>
<keyword evidence="4 5" id="KW-0067">ATP-binding</keyword>
<feature type="domain" description="Protein kinase" evidence="7">
    <location>
        <begin position="375"/>
        <end position="629"/>
    </location>
</feature>
<dbReference type="InterPro" id="IPR008271">
    <property type="entry name" value="Ser/Thr_kinase_AS"/>
</dbReference>
<evidence type="ECO:0000256" key="2">
    <source>
        <dbReference type="ARBA" id="ARBA00022741"/>
    </source>
</evidence>
<feature type="compositionally biased region" description="Basic and acidic residues" evidence="6">
    <location>
        <begin position="285"/>
        <end position="295"/>
    </location>
</feature>
<dbReference type="PANTHER" id="PTHR44329:SF288">
    <property type="entry name" value="MITOGEN-ACTIVATED PROTEIN KINASE KINASE KINASE 20"/>
    <property type="match status" value="1"/>
</dbReference>
<evidence type="ECO:0000256" key="4">
    <source>
        <dbReference type="ARBA" id="ARBA00022840"/>
    </source>
</evidence>
<reference evidence="8" key="1">
    <citation type="submission" date="2021-01" db="EMBL/GenBank/DDBJ databases">
        <authorList>
            <person name="Corre E."/>
            <person name="Pelletier E."/>
            <person name="Niang G."/>
            <person name="Scheremetjew M."/>
            <person name="Finn R."/>
            <person name="Kale V."/>
            <person name="Holt S."/>
            <person name="Cochrane G."/>
            <person name="Meng A."/>
            <person name="Brown T."/>
            <person name="Cohen L."/>
        </authorList>
    </citation>
    <scope>NUCLEOTIDE SEQUENCE</scope>
</reference>
<evidence type="ECO:0000256" key="3">
    <source>
        <dbReference type="ARBA" id="ARBA00022777"/>
    </source>
</evidence>
<name>A0A7S1FHD1_NOCSC</name>